<dbReference type="InterPro" id="IPR008207">
    <property type="entry name" value="Sig_transdc_His_kin_Hpt_dom"/>
</dbReference>
<sequence>MDQQKILGYFIEEAKEHLETLETGLLELSNVVEDQEQLNEMFRAAHSIKGGAAMLGYSSIQKIAHRLEDAFKILRENKISPDQKLESLFLKGYDVLQNLIEKLQGTFGLNPEEADQIVQETEPFFVELQAYLNQIINQDESSNEENVSTQIKGLLTQMLSLFQEKANQQNRQSLQQLCTQLGQIFPDTENWKTLTQTASKAIANPQHSYATLAPVIIKELKQNSDYIELKQENKIKCSEALQQLASAKLPYILVSLDPNHIAKTLRNVLNNQQLSQLAKALT</sequence>
<dbReference type="AlphaFoldDB" id="A3IRU6"/>
<keyword evidence="3" id="KW-0418">Kinase</keyword>
<dbReference type="CDD" id="cd00088">
    <property type="entry name" value="HPT"/>
    <property type="match status" value="1"/>
</dbReference>
<keyword evidence="4" id="KW-1185">Reference proteome</keyword>
<dbReference type="Proteomes" id="UP000003781">
    <property type="component" value="Unassembled WGS sequence"/>
</dbReference>
<dbReference type="eggNOG" id="COG2198">
    <property type="taxonomic scope" value="Bacteria"/>
</dbReference>
<evidence type="ECO:0000259" key="2">
    <source>
        <dbReference type="PROSITE" id="PS50894"/>
    </source>
</evidence>
<feature type="domain" description="HPt" evidence="2">
    <location>
        <begin position="1"/>
        <end position="103"/>
    </location>
</feature>
<dbReference type="SUPFAM" id="SSF47226">
    <property type="entry name" value="Histidine-containing phosphotransfer domain, HPT domain"/>
    <property type="match status" value="1"/>
</dbReference>
<dbReference type="PANTHER" id="PTHR43395">
    <property type="entry name" value="SENSOR HISTIDINE KINASE CHEA"/>
    <property type="match status" value="1"/>
</dbReference>
<dbReference type="PANTHER" id="PTHR43395:SF1">
    <property type="entry name" value="CHEMOTAXIS PROTEIN CHEA"/>
    <property type="match status" value="1"/>
</dbReference>
<feature type="modified residue" description="Phosphohistidine" evidence="1">
    <location>
        <position position="46"/>
    </location>
</feature>
<keyword evidence="1" id="KW-0597">Phosphoprotein</keyword>
<evidence type="ECO:0000313" key="4">
    <source>
        <dbReference type="Proteomes" id="UP000003781"/>
    </source>
</evidence>
<dbReference type="Pfam" id="PF01627">
    <property type="entry name" value="Hpt"/>
    <property type="match status" value="1"/>
</dbReference>
<dbReference type="EMBL" id="AAXW01000020">
    <property type="protein sequence ID" value="EAZ90797.1"/>
    <property type="molecule type" value="Genomic_DNA"/>
</dbReference>
<evidence type="ECO:0000256" key="1">
    <source>
        <dbReference type="PROSITE-ProRule" id="PRU00110"/>
    </source>
</evidence>
<protein>
    <submittedName>
        <fullName evidence="3">Sensory transduction histidine kinase</fullName>
    </submittedName>
</protein>
<organism evidence="3 4">
    <name type="scientific">Crocosphaera chwakensis CCY0110</name>
    <dbReference type="NCBI Taxonomy" id="391612"/>
    <lineage>
        <taxon>Bacteria</taxon>
        <taxon>Bacillati</taxon>
        <taxon>Cyanobacteriota</taxon>
        <taxon>Cyanophyceae</taxon>
        <taxon>Oscillatoriophycideae</taxon>
        <taxon>Chroococcales</taxon>
        <taxon>Aphanothecaceae</taxon>
        <taxon>Crocosphaera</taxon>
        <taxon>Crocosphaera chwakensis</taxon>
    </lineage>
</organism>
<gene>
    <name evidence="3" type="ORF">CY0110_30236</name>
</gene>
<dbReference type="GO" id="GO:0000160">
    <property type="term" value="P:phosphorelay signal transduction system"/>
    <property type="evidence" value="ECO:0007669"/>
    <property type="project" value="InterPro"/>
</dbReference>
<accession>A3IRU6</accession>
<dbReference type="GO" id="GO:0016301">
    <property type="term" value="F:kinase activity"/>
    <property type="evidence" value="ECO:0007669"/>
    <property type="project" value="UniProtKB-KW"/>
</dbReference>
<name>A3IRU6_9CHRO</name>
<dbReference type="OrthoDB" id="2079555at2"/>
<evidence type="ECO:0000313" key="3">
    <source>
        <dbReference type="EMBL" id="EAZ90797.1"/>
    </source>
</evidence>
<proteinExistence type="predicted"/>
<comment type="caution">
    <text evidence="3">The sequence shown here is derived from an EMBL/GenBank/DDBJ whole genome shotgun (WGS) entry which is preliminary data.</text>
</comment>
<keyword evidence="3" id="KW-0808">Transferase</keyword>
<dbReference type="InterPro" id="IPR036641">
    <property type="entry name" value="HPT_dom_sf"/>
</dbReference>
<dbReference type="RefSeq" id="WP_008276104.1">
    <property type="nucleotide sequence ID" value="NZ_AAXW01000020.1"/>
</dbReference>
<dbReference type="SMART" id="SM00073">
    <property type="entry name" value="HPT"/>
    <property type="match status" value="1"/>
</dbReference>
<dbReference type="InterPro" id="IPR051315">
    <property type="entry name" value="Bact_Chemotaxis_CheA"/>
</dbReference>
<dbReference type="PROSITE" id="PS50894">
    <property type="entry name" value="HPT"/>
    <property type="match status" value="1"/>
</dbReference>
<reference evidence="3 4" key="1">
    <citation type="submission" date="2007-03" db="EMBL/GenBank/DDBJ databases">
        <authorList>
            <person name="Stal L."/>
            <person name="Ferriera S."/>
            <person name="Johnson J."/>
            <person name="Kravitz S."/>
            <person name="Beeson K."/>
            <person name="Sutton G."/>
            <person name="Rogers Y.-H."/>
            <person name="Friedman R."/>
            <person name="Frazier M."/>
            <person name="Venter J.C."/>
        </authorList>
    </citation>
    <scope>NUCLEOTIDE SEQUENCE [LARGE SCALE GENOMIC DNA]</scope>
    <source>
        <strain evidence="3 4">CCY0110</strain>
    </source>
</reference>
<dbReference type="Gene3D" id="1.20.120.160">
    <property type="entry name" value="HPT domain"/>
    <property type="match status" value="1"/>
</dbReference>